<organism evidence="1 2">
    <name type="scientific">Rhodovulum sulfidophilum</name>
    <name type="common">Rhodobacter sulfidophilus</name>
    <dbReference type="NCBI Taxonomy" id="35806"/>
    <lineage>
        <taxon>Bacteria</taxon>
        <taxon>Pseudomonadati</taxon>
        <taxon>Pseudomonadota</taxon>
        <taxon>Alphaproteobacteria</taxon>
        <taxon>Rhodobacterales</taxon>
        <taxon>Paracoccaceae</taxon>
        <taxon>Rhodovulum</taxon>
    </lineage>
</organism>
<evidence type="ECO:0000313" key="1">
    <source>
        <dbReference type="EMBL" id="BAQ69755.1"/>
    </source>
</evidence>
<dbReference type="PATRIC" id="fig|35806.4.peg.2684"/>
<gene>
    <name evidence="1" type="ORF">NHU_02607</name>
</gene>
<dbReference type="EMBL" id="AP014800">
    <property type="protein sequence ID" value="BAQ69755.1"/>
    <property type="molecule type" value="Genomic_DNA"/>
</dbReference>
<dbReference type="Proteomes" id="UP000064912">
    <property type="component" value="Chromosome"/>
</dbReference>
<reference evidence="1 2" key="1">
    <citation type="submission" date="2015-02" db="EMBL/GenBank/DDBJ databases">
        <title>Genome sequene of Rhodovulum sulfidophilum DSM 2351.</title>
        <authorList>
            <person name="Nagao N."/>
        </authorList>
    </citation>
    <scope>NUCLEOTIDE SEQUENCE [LARGE SCALE GENOMIC DNA]</scope>
    <source>
        <strain evidence="1 2">DSM 2351</strain>
    </source>
</reference>
<name>A0A0D6B4M5_RHOSU</name>
<sequence>MIQTRCLLDDADGDVAALTFVAGETPGPVIAAFLARLCRQGRRVLRLPQSGCDQLTGAGAPDLLALTLCGGVAAERHWRPALVAARAARRPVLVPVPAARFGAWLDLTGGCAVRLACDPAALEAWWRSLDRPFPLERGLTGGVCALWK</sequence>
<evidence type="ECO:0000313" key="2">
    <source>
        <dbReference type="Proteomes" id="UP000064912"/>
    </source>
</evidence>
<evidence type="ECO:0008006" key="3">
    <source>
        <dbReference type="Google" id="ProtNLM"/>
    </source>
</evidence>
<dbReference type="AlphaFoldDB" id="A0A0D6B4M5"/>
<protein>
    <recommendedName>
        <fullName evidence="3">DUF2478 domain-containing protein</fullName>
    </recommendedName>
</protein>
<dbReference type="Pfam" id="PF10649">
    <property type="entry name" value="DUF2478"/>
    <property type="match status" value="1"/>
</dbReference>
<proteinExistence type="predicted"/>
<dbReference type="KEGG" id="rsu:NHU_02607"/>
<dbReference type="InterPro" id="IPR018912">
    <property type="entry name" value="DUF2478"/>
</dbReference>
<accession>A0A0D6B4M5</accession>